<dbReference type="AlphaFoldDB" id="A0A5C6LSP7"/>
<dbReference type="PANTHER" id="PTHR43280">
    <property type="entry name" value="ARAC-FAMILY TRANSCRIPTIONAL REGULATOR"/>
    <property type="match status" value="1"/>
</dbReference>
<keyword evidence="6" id="KW-1185">Reference proteome</keyword>
<dbReference type="Gene3D" id="1.10.10.60">
    <property type="entry name" value="Homeodomain-like"/>
    <property type="match status" value="1"/>
</dbReference>
<evidence type="ECO:0000256" key="1">
    <source>
        <dbReference type="ARBA" id="ARBA00023015"/>
    </source>
</evidence>
<dbReference type="OrthoDB" id="9793451at2"/>
<evidence type="ECO:0000256" key="2">
    <source>
        <dbReference type="ARBA" id="ARBA00023125"/>
    </source>
</evidence>
<organism evidence="5 6">
    <name type="scientific">Chitinophaga pinensis</name>
    <dbReference type="NCBI Taxonomy" id="79329"/>
    <lineage>
        <taxon>Bacteria</taxon>
        <taxon>Pseudomonadati</taxon>
        <taxon>Bacteroidota</taxon>
        <taxon>Chitinophagia</taxon>
        <taxon>Chitinophagales</taxon>
        <taxon>Chitinophagaceae</taxon>
        <taxon>Chitinophaga</taxon>
    </lineage>
</organism>
<dbReference type="Proteomes" id="UP000318815">
    <property type="component" value="Unassembled WGS sequence"/>
</dbReference>
<dbReference type="PROSITE" id="PS01124">
    <property type="entry name" value="HTH_ARAC_FAMILY_2"/>
    <property type="match status" value="1"/>
</dbReference>
<evidence type="ECO:0000313" key="5">
    <source>
        <dbReference type="EMBL" id="TWV97464.1"/>
    </source>
</evidence>
<reference evidence="5 6" key="1">
    <citation type="submission" date="2019-08" db="EMBL/GenBank/DDBJ databases">
        <title>Whole genome sequencing of chitin degrading bacteria Chitinophaga pinensis YS16.</title>
        <authorList>
            <person name="Singh R.P."/>
            <person name="Manchanda G."/>
            <person name="Maurya I.K."/>
            <person name="Joshi N.K."/>
            <person name="Srivastava A.K."/>
        </authorList>
    </citation>
    <scope>NUCLEOTIDE SEQUENCE [LARGE SCALE GENOMIC DNA]</scope>
    <source>
        <strain evidence="5 6">YS-16</strain>
    </source>
</reference>
<gene>
    <name evidence="5" type="ORF">FEF09_21685</name>
</gene>
<dbReference type="SUPFAM" id="SSF46689">
    <property type="entry name" value="Homeodomain-like"/>
    <property type="match status" value="1"/>
</dbReference>
<dbReference type="GO" id="GO:0003700">
    <property type="term" value="F:DNA-binding transcription factor activity"/>
    <property type="evidence" value="ECO:0007669"/>
    <property type="project" value="InterPro"/>
</dbReference>
<dbReference type="RefSeq" id="WP_146307049.1">
    <property type="nucleotide sequence ID" value="NZ_VOHS01000028.1"/>
</dbReference>
<name>A0A5C6LSP7_9BACT</name>
<keyword evidence="3" id="KW-0804">Transcription</keyword>
<accession>A0A5C6LSP7</accession>
<sequence>MSSKILYDTGTDVLPETQSSRKQSRPEKTTHFEINRLETISDKHPLLDGLQERLQYFEIVWMQEGNGCISIDALQHPFNNNMIYCLTPGQVRHCCFQQNPKGYYISFSQDFLYRWATYTMGTTWLDTQIYGVGLSVISPDEDMQLEIEDLMTKMSKEYINHYLLRSEVLAGLLNILVIYFSRRQQIRVNELAQSKEIELVQRFISLVKVQFRTMKFVADYASELCVTANHLNRIVKKITGMPASSHIQQHIIMEAKRQALHSNVSMKEIAYLLGFDDHSHFSKYFKNNSGMNFTSFKKGLTTELVTDNTL</sequence>
<dbReference type="SMART" id="SM00342">
    <property type="entry name" value="HTH_ARAC"/>
    <property type="match status" value="1"/>
</dbReference>
<proteinExistence type="predicted"/>
<protein>
    <submittedName>
        <fullName evidence="5">Helix-turn-helix domain-containing protein</fullName>
    </submittedName>
</protein>
<dbReference type="InterPro" id="IPR018060">
    <property type="entry name" value="HTH_AraC"/>
</dbReference>
<evidence type="ECO:0000259" key="4">
    <source>
        <dbReference type="PROSITE" id="PS01124"/>
    </source>
</evidence>
<keyword evidence="1" id="KW-0805">Transcription regulation</keyword>
<keyword evidence="2" id="KW-0238">DNA-binding</keyword>
<feature type="domain" description="HTH araC/xylS-type" evidence="4">
    <location>
        <begin position="201"/>
        <end position="299"/>
    </location>
</feature>
<evidence type="ECO:0000313" key="6">
    <source>
        <dbReference type="Proteomes" id="UP000318815"/>
    </source>
</evidence>
<dbReference type="PANTHER" id="PTHR43280:SF32">
    <property type="entry name" value="TRANSCRIPTIONAL REGULATORY PROTEIN"/>
    <property type="match status" value="1"/>
</dbReference>
<dbReference type="GO" id="GO:0043565">
    <property type="term" value="F:sequence-specific DNA binding"/>
    <property type="evidence" value="ECO:0007669"/>
    <property type="project" value="InterPro"/>
</dbReference>
<dbReference type="InterPro" id="IPR009057">
    <property type="entry name" value="Homeodomain-like_sf"/>
</dbReference>
<dbReference type="EMBL" id="VOHS01000028">
    <property type="protein sequence ID" value="TWV97464.1"/>
    <property type="molecule type" value="Genomic_DNA"/>
</dbReference>
<dbReference type="Pfam" id="PF12833">
    <property type="entry name" value="HTH_18"/>
    <property type="match status" value="1"/>
</dbReference>
<comment type="caution">
    <text evidence="5">The sequence shown here is derived from an EMBL/GenBank/DDBJ whole genome shotgun (WGS) entry which is preliminary data.</text>
</comment>
<evidence type="ECO:0000256" key="3">
    <source>
        <dbReference type="ARBA" id="ARBA00023163"/>
    </source>
</evidence>